<feature type="region of interest" description="Disordered" evidence="1">
    <location>
        <begin position="137"/>
        <end position="170"/>
    </location>
</feature>
<reference evidence="2 3" key="1">
    <citation type="submission" date="2023-10" db="EMBL/GenBank/DDBJ databases">
        <title>Draft genome sequence of Xylaria bambusicola isolate GMP-LS, the root and basal stem rot pathogen of sugarcane in Indonesia.</title>
        <authorList>
            <person name="Selvaraj P."/>
            <person name="Muralishankar V."/>
            <person name="Muruganantham S."/>
            <person name="Sp S."/>
            <person name="Haryani S."/>
            <person name="Lau K.J.X."/>
            <person name="Naqvi N.I."/>
        </authorList>
    </citation>
    <scope>NUCLEOTIDE SEQUENCE [LARGE SCALE GENOMIC DNA]</scope>
    <source>
        <strain evidence="2">GMP-LS</strain>
    </source>
</reference>
<sequence length="361" mass="39813">MSSIMRGTPAYPSQLPWSSMHERRTTVHCRLAVTLANHLMILLRRASCVQPATLTSTSFSATIPDTLRTYLERARTIPWSSSFFGTGNLTVPSGACSRSHLSLCESSYALGRSSTYIQTHTYTDIMEYQAPTPSIQAAFAPESSPPPPPQPSQSQPQQQQQQQPITTEPFVGTSIKTMKIAAESSLRDYAALQKQGDSSGAVAGGNERLRAQGGLAASDLRALRSEVTAVLKRAQAERWRKWLLGGIVAAIIPAVRKIFRRSSSDDQTSSNDTEHAFRKSKSLIARILDSIHVEGKSGFASIAFFVLAVLYVFQNEVSLRVARTVSKRLKTLVSKVEDGVEDVGEQDFKILNGWRWRVLLW</sequence>
<proteinExistence type="predicted"/>
<accession>A0AAN7UR49</accession>
<organism evidence="2 3">
    <name type="scientific">Xylaria bambusicola</name>
    <dbReference type="NCBI Taxonomy" id="326684"/>
    <lineage>
        <taxon>Eukaryota</taxon>
        <taxon>Fungi</taxon>
        <taxon>Dikarya</taxon>
        <taxon>Ascomycota</taxon>
        <taxon>Pezizomycotina</taxon>
        <taxon>Sordariomycetes</taxon>
        <taxon>Xylariomycetidae</taxon>
        <taxon>Xylariales</taxon>
        <taxon>Xylariaceae</taxon>
        <taxon>Xylaria</taxon>
    </lineage>
</organism>
<dbReference type="Proteomes" id="UP001305414">
    <property type="component" value="Unassembled WGS sequence"/>
</dbReference>
<evidence type="ECO:0000313" key="2">
    <source>
        <dbReference type="EMBL" id="KAK5634048.1"/>
    </source>
</evidence>
<dbReference type="EMBL" id="JAWHQM010000038">
    <property type="protein sequence ID" value="KAK5634048.1"/>
    <property type="molecule type" value="Genomic_DNA"/>
</dbReference>
<evidence type="ECO:0000313" key="3">
    <source>
        <dbReference type="Proteomes" id="UP001305414"/>
    </source>
</evidence>
<gene>
    <name evidence="2" type="ORF">RRF57_009762</name>
</gene>
<keyword evidence="3" id="KW-1185">Reference proteome</keyword>
<evidence type="ECO:0000256" key="1">
    <source>
        <dbReference type="SAM" id="MobiDB-lite"/>
    </source>
</evidence>
<name>A0AAN7UR49_9PEZI</name>
<feature type="compositionally biased region" description="Low complexity" evidence="1">
    <location>
        <begin position="152"/>
        <end position="164"/>
    </location>
</feature>
<comment type="caution">
    <text evidence="2">The sequence shown here is derived from an EMBL/GenBank/DDBJ whole genome shotgun (WGS) entry which is preliminary data.</text>
</comment>
<protein>
    <submittedName>
        <fullName evidence="2">Uncharacterized protein</fullName>
    </submittedName>
</protein>
<dbReference type="AlphaFoldDB" id="A0AAN7UR49"/>